<dbReference type="GO" id="GO:0003730">
    <property type="term" value="F:mRNA 3'-UTR binding"/>
    <property type="evidence" value="ECO:0007669"/>
    <property type="project" value="TreeGrafter"/>
</dbReference>
<feature type="domain" description="PUM-HD" evidence="5">
    <location>
        <begin position="1"/>
        <end position="342"/>
    </location>
</feature>
<keyword evidence="1" id="KW-0677">Repeat</keyword>
<feature type="repeat" description="Pumilio" evidence="3">
    <location>
        <begin position="57"/>
        <end position="92"/>
    </location>
</feature>
<dbReference type="AlphaFoldDB" id="A0A8K0T6C3"/>
<dbReference type="InterPro" id="IPR001313">
    <property type="entry name" value="Pumilio_RNA-bd_rpt"/>
</dbReference>
<evidence type="ECO:0000256" key="4">
    <source>
        <dbReference type="SAM" id="MobiDB-lite"/>
    </source>
</evidence>
<dbReference type="SUPFAM" id="SSF48371">
    <property type="entry name" value="ARM repeat"/>
    <property type="match status" value="1"/>
</dbReference>
<dbReference type="InterPro" id="IPR016024">
    <property type="entry name" value="ARM-type_fold"/>
</dbReference>
<keyword evidence="7" id="KW-1185">Reference proteome</keyword>
<dbReference type="GO" id="GO:0000288">
    <property type="term" value="P:nuclear-transcribed mRNA catabolic process, deadenylation-dependent decay"/>
    <property type="evidence" value="ECO:0007669"/>
    <property type="project" value="TreeGrafter"/>
</dbReference>
<comment type="caution">
    <text evidence="6">The sequence shown here is derived from an EMBL/GenBank/DDBJ whole genome shotgun (WGS) entry which is preliminary data.</text>
</comment>
<dbReference type="EMBL" id="JAGPXD010000006">
    <property type="protein sequence ID" value="KAH7349841.1"/>
    <property type="molecule type" value="Genomic_DNA"/>
</dbReference>
<feature type="repeat" description="Pumilio" evidence="3">
    <location>
        <begin position="201"/>
        <end position="236"/>
    </location>
</feature>
<evidence type="ECO:0000259" key="5">
    <source>
        <dbReference type="PROSITE" id="PS50303"/>
    </source>
</evidence>
<gene>
    <name evidence="6" type="ORF">B0T11DRAFT_231846</name>
</gene>
<dbReference type="InterPro" id="IPR033712">
    <property type="entry name" value="Pumilio_RNA-bd"/>
</dbReference>
<feature type="repeat" description="Pumilio" evidence="3">
    <location>
        <begin position="129"/>
        <end position="164"/>
    </location>
</feature>
<evidence type="ECO:0000313" key="6">
    <source>
        <dbReference type="EMBL" id="KAH7349841.1"/>
    </source>
</evidence>
<evidence type="ECO:0000313" key="7">
    <source>
        <dbReference type="Proteomes" id="UP000813385"/>
    </source>
</evidence>
<accession>A0A8K0T6C3</accession>
<evidence type="ECO:0000256" key="1">
    <source>
        <dbReference type="ARBA" id="ARBA00022737"/>
    </source>
</evidence>
<dbReference type="PROSITE" id="PS50303">
    <property type="entry name" value="PUM_HD"/>
    <property type="match status" value="1"/>
</dbReference>
<evidence type="ECO:0000256" key="3">
    <source>
        <dbReference type="PROSITE-ProRule" id="PRU00317"/>
    </source>
</evidence>
<feature type="repeat" description="Pumilio" evidence="3">
    <location>
        <begin position="165"/>
        <end position="200"/>
    </location>
</feature>
<dbReference type="SMART" id="SM00025">
    <property type="entry name" value="Pumilio"/>
    <property type="match status" value="8"/>
</dbReference>
<feature type="compositionally biased region" description="Low complexity" evidence="4">
    <location>
        <begin position="384"/>
        <end position="401"/>
    </location>
</feature>
<dbReference type="InterPro" id="IPR033133">
    <property type="entry name" value="PUM-HD"/>
</dbReference>
<feature type="compositionally biased region" description="Basic residues" evidence="4">
    <location>
        <begin position="349"/>
        <end position="364"/>
    </location>
</feature>
<dbReference type="CDD" id="cd07920">
    <property type="entry name" value="Pumilio"/>
    <property type="match status" value="1"/>
</dbReference>
<dbReference type="OrthoDB" id="668540at2759"/>
<feature type="repeat" description="Pumilio" evidence="3">
    <location>
        <begin position="93"/>
        <end position="128"/>
    </location>
</feature>
<proteinExistence type="predicted"/>
<sequence>MSQVLLDFRNSKGGPRWDLKSIYGHIVEFSGDQQGSRHIQKALETANSEEKEIVFKEVLPNAVQMMKDLFGNYVIQKLFEHGNMAQKRVLASQMQGKVADLSNQMYACRVVQKAFQHVLVEQQEILVRELAPNALQTIQDPNGNHVIQKVLESVDPSLTGFLYEAVSGHVVKLSNQTFGCRVIQRMLEFGNAEQKEGVLKEIMPAANSIMTDIFGNYVAQHVIKHANDHYRAEMIRIVLRGNVFALSRHKNASNIVEECIINGTAADRTAILKQLTDPAHDPNPLLTLMKDQYANYVLQKMLEELDMGPERQKLIDDMRVHFPALKASLTGRQASSLERLIAATEGTKSPRRSRSRSGRAKNTSRRSSELRVDVNSSTPTPVLTTEQNSPQSSSPPSTNSSALGDSGVAGVSADGNKGFMRALRGLSLQDNEEDVGADNLVADRY</sequence>
<reference evidence="6" key="1">
    <citation type="journal article" date="2021" name="Nat. Commun.">
        <title>Genetic determinants of endophytism in the Arabidopsis root mycobiome.</title>
        <authorList>
            <person name="Mesny F."/>
            <person name="Miyauchi S."/>
            <person name="Thiergart T."/>
            <person name="Pickel B."/>
            <person name="Atanasova L."/>
            <person name="Karlsson M."/>
            <person name="Huettel B."/>
            <person name="Barry K.W."/>
            <person name="Haridas S."/>
            <person name="Chen C."/>
            <person name="Bauer D."/>
            <person name="Andreopoulos W."/>
            <person name="Pangilinan J."/>
            <person name="LaButti K."/>
            <person name="Riley R."/>
            <person name="Lipzen A."/>
            <person name="Clum A."/>
            <person name="Drula E."/>
            <person name="Henrissat B."/>
            <person name="Kohler A."/>
            <person name="Grigoriev I.V."/>
            <person name="Martin F.M."/>
            <person name="Hacquard S."/>
        </authorList>
    </citation>
    <scope>NUCLEOTIDE SEQUENCE</scope>
    <source>
        <strain evidence="6">MPI-CAGE-AT-0016</strain>
    </source>
</reference>
<dbReference type="GO" id="GO:0005737">
    <property type="term" value="C:cytoplasm"/>
    <property type="evidence" value="ECO:0007669"/>
    <property type="project" value="TreeGrafter"/>
</dbReference>
<feature type="compositionally biased region" description="Polar residues" evidence="4">
    <location>
        <begin position="374"/>
        <end position="383"/>
    </location>
</feature>
<dbReference type="PROSITE" id="PS50302">
    <property type="entry name" value="PUM"/>
    <property type="match status" value="7"/>
</dbReference>
<dbReference type="Gene3D" id="1.25.10.10">
    <property type="entry name" value="Leucine-rich Repeat Variant"/>
    <property type="match status" value="1"/>
</dbReference>
<protein>
    <submittedName>
        <fullName evidence="6">Armadillo-type protein</fullName>
    </submittedName>
</protein>
<name>A0A8K0T6C3_9PEZI</name>
<dbReference type="PANTHER" id="PTHR12537:SF12">
    <property type="entry name" value="MATERNAL PROTEIN PUMILIO"/>
    <property type="match status" value="1"/>
</dbReference>
<organism evidence="6 7">
    <name type="scientific">Plectosphaerella cucumerina</name>
    <dbReference type="NCBI Taxonomy" id="40658"/>
    <lineage>
        <taxon>Eukaryota</taxon>
        <taxon>Fungi</taxon>
        <taxon>Dikarya</taxon>
        <taxon>Ascomycota</taxon>
        <taxon>Pezizomycotina</taxon>
        <taxon>Sordariomycetes</taxon>
        <taxon>Hypocreomycetidae</taxon>
        <taxon>Glomerellales</taxon>
        <taxon>Plectosphaerellaceae</taxon>
        <taxon>Plectosphaerella</taxon>
    </lineage>
</organism>
<comment type="function">
    <text evidence="2">RNA-binding nucleolar protein required for pre-rRNA processing. Involved in production of 18S rRNA and assembly of small ribosomal subunit.</text>
</comment>
<dbReference type="InterPro" id="IPR011989">
    <property type="entry name" value="ARM-like"/>
</dbReference>
<dbReference type="Pfam" id="PF00806">
    <property type="entry name" value="PUF"/>
    <property type="match status" value="8"/>
</dbReference>
<evidence type="ECO:0000256" key="2">
    <source>
        <dbReference type="ARBA" id="ARBA00024893"/>
    </source>
</evidence>
<feature type="repeat" description="Pumilio" evidence="3">
    <location>
        <begin position="274"/>
        <end position="316"/>
    </location>
</feature>
<feature type="region of interest" description="Disordered" evidence="4">
    <location>
        <begin position="342"/>
        <end position="415"/>
    </location>
</feature>
<dbReference type="Proteomes" id="UP000813385">
    <property type="component" value="Unassembled WGS sequence"/>
</dbReference>
<feature type="repeat" description="Pumilio" evidence="3">
    <location>
        <begin position="21"/>
        <end position="56"/>
    </location>
</feature>
<dbReference type="PANTHER" id="PTHR12537">
    <property type="entry name" value="RNA BINDING PROTEIN PUMILIO-RELATED"/>
    <property type="match status" value="1"/>
</dbReference>